<dbReference type="OrthoDB" id="679969at2"/>
<feature type="compositionally biased region" description="Basic and acidic residues" evidence="1">
    <location>
        <begin position="23"/>
        <end position="47"/>
    </location>
</feature>
<reference evidence="3" key="1">
    <citation type="submission" date="2017-02" db="EMBL/GenBank/DDBJ databases">
        <authorList>
            <person name="Varghese N."/>
            <person name="Submissions S."/>
        </authorList>
    </citation>
    <scope>NUCLEOTIDE SEQUENCE [LARGE SCALE GENOMIC DNA]</scope>
    <source>
        <strain evidence="3">DSM 22224</strain>
    </source>
</reference>
<dbReference type="RefSeq" id="WP_159456086.1">
    <property type="nucleotide sequence ID" value="NZ_FUWZ01000003.1"/>
</dbReference>
<dbReference type="STRING" id="634771.SAMN04488128_103262"/>
<dbReference type="Proteomes" id="UP000190367">
    <property type="component" value="Unassembled WGS sequence"/>
</dbReference>
<protein>
    <submittedName>
        <fullName evidence="2">Uncharacterized protein</fullName>
    </submittedName>
</protein>
<accession>A0A1T4SQW4</accession>
<sequence length="58" mass="6931">MKRTRSENTHQSKQMPVSNMPKPEIRDNLDSRKNEEQDFKGSDTTHNRKEHKSVKHKK</sequence>
<feature type="compositionally biased region" description="Basic residues" evidence="1">
    <location>
        <begin position="48"/>
        <end position="58"/>
    </location>
</feature>
<dbReference type="AlphaFoldDB" id="A0A1T4SQW4"/>
<evidence type="ECO:0000313" key="2">
    <source>
        <dbReference type="EMBL" id="SKA30288.1"/>
    </source>
</evidence>
<proteinExistence type="predicted"/>
<organism evidence="2 3">
    <name type="scientific">Chitinophaga eiseniae</name>
    <dbReference type="NCBI Taxonomy" id="634771"/>
    <lineage>
        <taxon>Bacteria</taxon>
        <taxon>Pseudomonadati</taxon>
        <taxon>Bacteroidota</taxon>
        <taxon>Chitinophagia</taxon>
        <taxon>Chitinophagales</taxon>
        <taxon>Chitinophagaceae</taxon>
        <taxon>Chitinophaga</taxon>
    </lineage>
</organism>
<dbReference type="EMBL" id="FUWZ01000003">
    <property type="protein sequence ID" value="SKA30288.1"/>
    <property type="molecule type" value="Genomic_DNA"/>
</dbReference>
<feature type="compositionally biased region" description="Basic and acidic residues" evidence="1">
    <location>
        <begin position="1"/>
        <end position="10"/>
    </location>
</feature>
<evidence type="ECO:0000313" key="3">
    <source>
        <dbReference type="Proteomes" id="UP000190367"/>
    </source>
</evidence>
<gene>
    <name evidence="2" type="ORF">SAMN04488128_103262</name>
</gene>
<feature type="region of interest" description="Disordered" evidence="1">
    <location>
        <begin position="1"/>
        <end position="58"/>
    </location>
</feature>
<keyword evidence="3" id="KW-1185">Reference proteome</keyword>
<name>A0A1T4SQW4_9BACT</name>
<evidence type="ECO:0000256" key="1">
    <source>
        <dbReference type="SAM" id="MobiDB-lite"/>
    </source>
</evidence>